<feature type="region of interest" description="Disordered" evidence="1">
    <location>
        <begin position="1"/>
        <end position="24"/>
    </location>
</feature>
<comment type="caution">
    <text evidence="2">The sequence shown here is derived from an EMBL/GenBank/DDBJ whole genome shotgun (WGS) entry which is preliminary data.</text>
</comment>
<evidence type="ECO:0000313" key="3">
    <source>
        <dbReference type="Proteomes" id="UP000265768"/>
    </source>
</evidence>
<dbReference type="Proteomes" id="UP000265768">
    <property type="component" value="Unassembled WGS sequence"/>
</dbReference>
<gene>
    <name evidence="2" type="ORF">D5H75_06505</name>
</gene>
<sequence>MIERSRDREPGRGARAGRREERVGEGLAELGRWLRDQIRQGIAGAPREPRSHWEAIARRMVDAQAPAVARRLSGLASVVHREDWPSRLLEEYALLHLMSVACERRAHLPGALPRTLDAHLGVPVPRGEVLAGEPVRDVWTVLGLRDVESAGLVTRRAWLLGRATGRKALVLSHAPPGHPLDDSLRTCEDVHAALVFHPAAPPLRALVATGPGRGPDGAARGPADTGPADTGPADTGPAGDGAARDGDGGLDEGAAGGAPAGTWVAELLDEHARAMAGDPWLEAWPAVLSGVTPVDDGGWHLADPRGDALPVHGPPPWRLVAVSGGHPLTVAGEWTPDGFHPLSAWTPGEAVPL</sequence>
<dbReference type="EMBL" id="QZEY01000002">
    <property type="protein sequence ID" value="RJL34130.1"/>
    <property type="molecule type" value="Genomic_DNA"/>
</dbReference>
<organism evidence="2 3">
    <name type="scientific">Bailinhaonella thermotolerans</name>
    <dbReference type="NCBI Taxonomy" id="1070861"/>
    <lineage>
        <taxon>Bacteria</taxon>
        <taxon>Bacillati</taxon>
        <taxon>Actinomycetota</taxon>
        <taxon>Actinomycetes</taxon>
        <taxon>Streptosporangiales</taxon>
        <taxon>Streptosporangiaceae</taxon>
        <taxon>Bailinhaonella</taxon>
    </lineage>
</organism>
<name>A0A3A4AV75_9ACTN</name>
<proteinExistence type="predicted"/>
<evidence type="ECO:0000256" key="1">
    <source>
        <dbReference type="SAM" id="MobiDB-lite"/>
    </source>
</evidence>
<dbReference type="RefSeq" id="WP_119925431.1">
    <property type="nucleotide sequence ID" value="NZ_QZEY01000002.1"/>
</dbReference>
<dbReference type="OrthoDB" id="9816340at2"/>
<feature type="region of interest" description="Disordered" evidence="1">
    <location>
        <begin position="206"/>
        <end position="258"/>
    </location>
</feature>
<dbReference type="AlphaFoldDB" id="A0A3A4AV75"/>
<accession>A0A3A4AV75</accession>
<reference evidence="2 3" key="1">
    <citation type="submission" date="2018-09" db="EMBL/GenBank/DDBJ databases">
        <title>YIM 75507 draft genome.</title>
        <authorList>
            <person name="Tang S."/>
            <person name="Feng Y."/>
        </authorList>
    </citation>
    <scope>NUCLEOTIDE SEQUENCE [LARGE SCALE GENOMIC DNA]</scope>
    <source>
        <strain evidence="2 3">YIM 75507</strain>
    </source>
</reference>
<protein>
    <submittedName>
        <fullName evidence="2">SWIM zinc finger family protein</fullName>
    </submittedName>
</protein>
<evidence type="ECO:0000313" key="2">
    <source>
        <dbReference type="EMBL" id="RJL34130.1"/>
    </source>
</evidence>
<feature type="compositionally biased region" description="Low complexity" evidence="1">
    <location>
        <begin position="216"/>
        <end position="241"/>
    </location>
</feature>
<keyword evidence="3" id="KW-1185">Reference proteome</keyword>